<dbReference type="EMBL" id="LKEB01000060">
    <property type="protein sequence ID" value="ROV98837.1"/>
    <property type="molecule type" value="Genomic_DNA"/>
</dbReference>
<evidence type="ECO:0000256" key="6">
    <source>
        <dbReference type="SAM" id="Phobius"/>
    </source>
</evidence>
<evidence type="ECO:0000313" key="7">
    <source>
        <dbReference type="EMBL" id="ROV98837.1"/>
    </source>
</evidence>
<feature type="compositionally biased region" description="Polar residues" evidence="5">
    <location>
        <begin position="168"/>
        <end position="177"/>
    </location>
</feature>
<evidence type="ECO:0000256" key="4">
    <source>
        <dbReference type="ARBA" id="ARBA00023136"/>
    </source>
</evidence>
<accession>A0A423W662</accession>
<feature type="region of interest" description="Disordered" evidence="5">
    <location>
        <begin position="153"/>
        <end position="177"/>
    </location>
</feature>
<dbReference type="SUPFAM" id="SSF144083">
    <property type="entry name" value="Magnesium transport protein CorA, transmembrane region"/>
    <property type="match status" value="1"/>
</dbReference>
<evidence type="ECO:0000256" key="2">
    <source>
        <dbReference type="ARBA" id="ARBA00022692"/>
    </source>
</evidence>
<dbReference type="Gene3D" id="1.20.58.340">
    <property type="entry name" value="Magnesium transport protein CorA, transmembrane region"/>
    <property type="match status" value="1"/>
</dbReference>
<dbReference type="AlphaFoldDB" id="A0A423W662"/>
<evidence type="ECO:0000256" key="5">
    <source>
        <dbReference type="SAM" id="MobiDB-lite"/>
    </source>
</evidence>
<feature type="transmembrane region" description="Helical" evidence="6">
    <location>
        <begin position="341"/>
        <end position="363"/>
    </location>
</feature>
<keyword evidence="2 6" id="KW-0812">Transmembrane</keyword>
<dbReference type="InterPro" id="IPR045863">
    <property type="entry name" value="CorA_TM1_TM2"/>
</dbReference>
<proteinExistence type="predicted"/>
<dbReference type="Pfam" id="PF01544">
    <property type="entry name" value="CorA"/>
    <property type="match status" value="1"/>
</dbReference>
<reference evidence="7 8" key="1">
    <citation type="submission" date="2015-09" db="EMBL/GenBank/DDBJ databases">
        <title>Host preference determinants of Valsa canker pathogens revealed by comparative genomics.</title>
        <authorList>
            <person name="Yin Z."/>
            <person name="Huang L."/>
        </authorList>
    </citation>
    <scope>NUCLEOTIDE SEQUENCE [LARGE SCALE GENOMIC DNA]</scope>
    <source>
        <strain evidence="7 8">SXYLt</strain>
    </source>
</reference>
<dbReference type="GO" id="GO:0016020">
    <property type="term" value="C:membrane"/>
    <property type="evidence" value="ECO:0007669"/>
    <property type="project" value="UniProtKB-SubCell"/>
</dbReference>
<dbReference type="OrthoDB" id="3561681at2759"/>
<gene>
    <name evidence="7" type="ORF">VPNG_08383</name>
</gene>
<keyword evidence="8" id="KW-1185">Reference proteome</keyword>
<keyword evidence="3 6" id="KW-1133">Transmembrane helix</keyword>
<dbReference type="InterPro" id="IPR002523">
    <property type="entry name" value="MgTranspt_CorA/ZnTranspt_ZntB"/>
</dbReference>
<evidence type="ECO:0000256" key="1">
    <source>
        <dbReference type="ARBA" id="ARBA00004141"/>
    </source>
</evidence>
<feature type="transmembrane region" description="Helical" evidence="6">
    <location>
        <begin position="378"/>
        <end position="399"/>
    </location>
</feature>
<organism evidence="7 8">
    <name type="scientific">Cytospora leucostoma</name>
    <dbReference type="NCBI Taxonomy" id="1230097"/>
    <lineage>
        <taxon>Eukaryota</taxon>
        <taxon>Fungi</taxon>
        <taxon>Dikarya</taxon>
        <taxon>Ascomycota</taxon>
        <taxon>Pezizomycotina</taxon>
        <taxon>Sordariomycetes</taxon>
        <taxon>Sordariomycetidae</taxon>
        <taxon>Diaporthales</taxon>
        <taxon>Cytosporaceae</taxon>
        <taxon>Cytospora</taxon>
    </lineage>
</organism>
<dbReference type="InParanoid" id="A0A423W662"/>
<sequence length="426" mass="48370">MEWVQQGSLLREEDMRVFKFWNLESQVFSGVKGDDVHVTSLSKKLVTDEDWARWLDEKHIKRLEPHQSGITLLIGGRANPRIAGSTVSYLPFSKHIFTKVVDLFQIHRSISIVINRNTTAVFSTYSISDPSPDCQSLVGPLIKKLVERVETLEVADEQQDDTGKTSDGRSSTYSEASSLENGKSEAYMKLWLDISWLKNGLENWRKELQKMIAHCEELRRAEFHIPDRDFESSTESTPVNAHYSVDIFDEQKGVTCSPKIQEVDDLEVAGIWIRKKLIELEGEYDEKIRACTTIIDGMTLAAQLEWNKIGREDTKTNLEISKSNLDIAEATKKDGQRMRSIAVLTMVFLPATFVATVFSMTFFDWTPEQDQAVLSPYIWVYVVGTAVFTGLTMGLWYFYSRHEQSSVKSGDVEKQSGVPTNAGRAQ</sequence>
<name>A0A423W662_9PEZI</name>
<protein>
    <submittedName>
        <fullName evidence="7">Uncharacterized protein</fullName>
    </submittedName>
</protein>
<evidence type="ECO:0000313" key="8">
    <source>
        <dbReference type="Proteomes" id="UP000285146"/>
    </source>
</evidence>
<comment type="caution">
    <text evidence="7">The sequence shown here is derived from an EMBL/GenBank/DDBJ whole genome shotgun (WGS) entry which is preliminary data.</text>
</comment>
<keyword evidence="4 6" id="KW-0472">Membrane</keyword>
<dbReference type="STRING" id="1230097.A0A423W662"/>
<evidence type="ECO:0000256" key="3">
    <source>
        <dbReference type="ARBA" id="ARBA00022989"/>
    </source>
</evidence>
<comment type="subcellular location">
    <subcellularLocation>
        <location evidence="1">Membrane</location>
        <topology evidence="1">Multi-pass membrane protein</topology>
    </subcellularLocation>
</comment>
<dbReference type="Proteomes" id="UP000285146">
    <property type="component" value="Unassembled WGS sequence"/>
</dbReference>